<organism evidence="1 2">
    <name type="scientific">Shackletoniella antarctica</name>
    <dbReference type="NCBI Taxonomy" id="268115"/>
    <lineage>
        <taxon>Bacteria</taxon>
        <taxon>Bacillati</taxon>
        <taxon>Cyanobacteriota</taxon>
        <taxon>Cyanophyceae</taxon>
        <taxon>Oculatellales</taxon>
        <taxon>Oculatellaceae</taxon>
        <taxon>Shackletoniella</taxon>
    </lineage>
</organism>
<sequence length="265" mass="27949">MGINMVQVRCGQRWIADVEAIVFDKDGTLADSHRLLHHTAVARAEACAAAVGAGDTLVRTLLACFGVTASGIDPDGLMAAGTREANKQGAVAVLVQAGQPPEKATNLVATCFAAVNAKRHGKAAQTPPFAGTAAMLKRLHQSPVKIGVLSSDSPAYVEEFLSYYDLMTWVHEWQGTGPEDPPKPDPTLLRGLCDRLQVSVAHTLIVGDSWADFALAKQAGAAGFISVSEPWGRSPVAGASLVLSHWDNLAVITPGSPDFETFTRP</sequence>
<dbReference type="InterPro" id="IPR006439">
    <property type="entry name" value="HAD-SF_hydro_IA"/>
</dbReference>
<dbReference type="Gene3D" id="1.10.150.240">
    <property type="entry name" value="Putative phosphatase, domain 2"/>
    <property type="match status" value="1"/>
</dbReference>
<dbReference type="InterPro" id="IPR023198">
    <property type="entry name" value="PGP-like_dom2"/>
</dbReference>
<dbReference type="AlphaFoldDB" id="A0A2W4XYH9"/>
<dbReference type="InterPro" id="IPR036412">
    <property type="entry name" value="HAD-like_sf"/>
</dbReference>
<protein>
    <recommendedName>
        <fullName evidence="3">HAD family hydrolase</fullName>
    </recommendedName>
</protein>
<comment type="caution">
    <text evidence="1">The sequence shown here is derived from an EMBL/GenBank/DDBJ whole genome shotgun (WGS) entry which is preliminary data.</text>
</comment>
<name>A0A2W4XYH9_9CYAN</name>
<evidence type="ECO:0000313" key="2">
    <source>
        <dbReference type="Proteomes" id="UP000249081"/>
    </source>
</evidence>
<dbReference type="Gene3D" id="3.40.50.1000">
    <property type="entry name" value="HAD superfamily/HAD-like"/>
    <property type="match status" value="1"/>
</dbReference>
<dbReference type="CDD" id="cd01427">
    <property type="entry name" value="HAD_like"/>
    <property type="match status" value="1"/>
</dbReference>
<dbReference type="EMBL" id="QBMN01000084">
    <property type="protein sequence ID" value="PZO39735.1"/>
    <property type="molecule type" value="Genomic_DNA"/>
</dbReference>
<gene>
    <name evidence="1" type="ORF">DCF17_12875</name>
</gene>
<dbReference type="SFLD" id="SFLDS00003">
    <property type="entry name" value="Haloacid_Dehalogenase"/>
    <property type="match status" value="1"/>
</dbReference>
<dbReference type="PANTHER" id="PTHR43434:SF1">
    <property type="entry name" value="PHOSPHOGLYCOLATE PHOSPHATASE"/>
    <property type="match status" value="1"/>
</dbReference>
<dbReference type="InterPro" id="IPR023214">
    <property type="entry name" value="HAD_sf"/>
</dbReference>
<accession>A0A2W4XYH9</accession>
<dbReference type="GO" id="GO:0006281">
    <property type="term" value="P:DNA repair"/>
    <property type="evidence" value="ECO:0007669"/>
    <property type="project" value="TreeGrafter"/>
</dbReference>
<dbReference type="NCBIfam" id="TIGR01549">
    <property type="entry name" value="HAD-SF-IA-v1"/>
    <property type="match status" value="1"/>
</dbReference>
<dbReference type="Proteomes" id="UP000249081">
    <property type="component" value="Unassembled WGS sequence"/>
</dbReference>
<dbReference type="SFLD" id="SFLDG01129">
    <property type="entry name" value="C1.5:_HAD__Beta-PGM__Phosphata"/>
    <property type="match status" value="1"/>
</dbReference>
<evidence type="ECO:0008006" key="3">
    <source>
        <dbReference type="Google" id="ProtNLM"/>
    </source>
</evidence>
<dbReference type="GO" id="GO:0005829">
    <property type="term" value="C:cytosol"/>
    <property type="evidence" value="ECO:0007669"/>
    <property type="project" value="TreeGrafter"/>
</dbReference>
<reference evidence="2" key="1">
    <citation type="submission" date="2018-04" db="EMBL/GenBank/DDBJ databases">
        <authorList>
            <person name="Cornet L."/>
        </authorList>
    </citation>
    <scope>NUCLEOTIDE SEQUENCE [LARGE SCALE GENOMIC DNA]</scope>
</reference>
<reference evidence="1 2" key="2">
    <citation type="submission" date="2018-06" db="EMBL/GenBank/DDBJ databases">
        <title>Metagenomic assembly of (sub)arctic Cyanobacteria and their associated microbiome from non-axenic cultures.</title>
        <authorList>
            <person name="Baurain D."/>
        </authorList>
    </citation>
    <scope>NUCLEOTIDE SEQUENCE [LARGE SCALE GENOMIC DNA]</scope>
    <source>
        <strain evidence="1">ULC041bin1</strain>
    </source>
</reference>
<dbReference type="SUPFAM" id="SSF56784">
    <property type="entry name" value="HAD-like"/>
    <property type="match status" value="1"/>
</dbReference>
<dbReference type="Pfam" id="PF00702">
    <property type="entry name" value="Hydrolase"/>
    <property type="match status" value="1"/>
</dbReference>
<dbReference type="InterPro" id="IPR050155">
    <property type="entry name" value="HAD-like_hydrolase_sf"/>
</dbReference>
<proteinExistence type="predicted"/>
<evidence type="ECO:0000313" key="1">
    <source>
        <dbReference type="EMBL" id="PZO39735.1"/>
    </source>
</evidence>
<dbReference type="PANTHER" id="PTHR43434">
    <property type="entry name" value="PHOSPHOGLYCOLATE PHOSPHATASE"/>
    <property type="match status" value="1"/>
</dbReference>
<dbReference type="GO" id="GO:0008967">
    <property type="term" value="F:phosphoglycolate phosphatase activity"/>
    <property type="evidence" value="ECO:0007669"/>
    <property type="project" value="TreeGrafter"/>
</dbReference>